<proteinExistence type="predicted"/>
<accession>A0A2G5DDN1</accession>
<protein>
    <submittedName>
        <fullName evidence="1">Uncharacterized protein</fullName>
    </submittedName>
</protein>
<dbReference type="InParanoid" id="A0A2G5DDN1"/>
<organism evidence="1 2">
    <name type="scientific">Aquilegia coerulea</name>
    <name type="common">Rocky mountain columbine</name>
    <dbReference type="NCBI Taxonomy" id="218851"/>
    <lineage>
        <taxon>Eukaryota</taxon>
        <taxon>Viridiplantae</taxon>
        <taxon>Streptophyta</taxon>
        <taxon>Embryophyta</taxon>
        <taxon>Tracheophyta</taxon>
        <taxon>Spermatophyta</taxon>
        <taxon>Magnoliopsida</taxon>
        <taxon>Ranunculales</taxon>
        <taxon>Ranunculaceae</taxon>
        <taxon>Thalictroideae</taxon>
        <taxon>Aquilegia</taxon>
    </lineage>
</organism>
<reference evidence="1 2" key="1">
    <citation type="submission" date="2017-09" db="EMBL/GenBank/DDBJ databases">
        <title>WGS assembly of Aquilegia coerulea Goldsmith.</title>
        <authorList>
            <person name="Hodges S."/>
            <person name="Kramer E."/>
            <person name="Nordborg M."/>
            <person name="Tomkins J."/>
            <person name="Borevitz J."/>
            <person name="Derieg N."/>
            <person name="Yan J."/>
            <person name="Mihaltcheva S."/>
            <person name="Hayes R.D."/>
            <person name="Rokhsar D."/>
        </authorList>
    </citation>
    <scope>NUCLEOTIDE SEQUENCE [LARGE SCALE GENOMIC DNA]</scope>
    <source>
        <strain evidence="2">cv. Goldsmith</strain>
    </source>
</reference>
<dbReference type="EMBL" id="KZ305039">
    <property type="protein sequence ID" value="PIA41327.1"/>
    <property type="molecule type" value="Genomic_DNA"/>
</dbReference>
<evidence type="ECO:0000313" key="2">
    <source>
        <dbReference type="Proteomes" id="UP000230069"/>
    </source>
</evidence>
<gene>
    <name evidence="1" type="ORF">AQUCO_02200025v1</name>
</gene>
<keyword evidence="2" id="KW-1185">Reference proteome</keyword>
<dbReference type="AlphaFoldDB" id="A0A2G5DDN1"/>
<dbReference type="Proteomes" id="UP000230069">
    <property type="component" value="Unassembled WGS sequence"/>
</dbReference>
<sequence length="84" mass="10058">MRHPRNPHMELAHEIEAQLWRCMQQGMRQFCVIKSRRDTIQNLFQYDFRPQKTSPNSIALRLPHLIDHAINGPKPYFHTSRSSF</sequence>
<name>A0A2G5DDN1_AQUCA</name>
<evidence type="ECO:0000313" key="1">
    <source>
        <dbReference type="EMBL" id="PIA41327.1"/>
    </source>
</evidence>